<feature type="region of interest" description="Disordered" evidence="1">
    <location>
        <begin position="202"/>
        <end position="222"/>
    </location>
</feature>
<keyword evidence="2" id="KW-0472">Membrane</keyword>
<evidence type="ECO:0000256" key="2">
    <source>
        <dbReference type="SAM" id="Phobius"/>
    </source>
</evidence>
<dbReference type="AlphaFoldDB" id="A0AAD8L9F4"/>
<dbReference type="Proteomes" id="UP001229421">
    <property type="component" value="Unassembled WGS sequence"/>
</dbReference>
<keyword evidence="4" id="KW-1185">Reference proteome</keyword>
<proteinExistence type="predicted"/>
<organism evidence="3 4">
    <name type="scientific">Tagetes erecta</name>
    <name type="common">African marigold</name>
    <dbReference type="NCBI Taxonomy" id="13708"/>
    <lineage>
        <taxon>Eukaryota</taxon>
        <taxon>Viridiplantae</taxon>
        <taxon>Streptophyta</taxon>
        <taxon>Embryophyta</taxon>
        <taxon>Tracheophyta</taxon>
        <taxon>Spermatophyta</taxon>
        <taxon>Magnoliopsida</taxon>
        <taxon>eudicotyledons</taxon>
        <taxon>Gunneridae</taxon>
        <taxon>Pentapetalae</taxon>
        <taxon>asterids</taxon>
        <taxon>campanulids</taxon>
        <taxon>Asterales</taxon>
        <taxon>Asteraceae</taxon>
        <taxon>Asteroideae</taxon>
        <taxon>Heliantheae alliance</taxon>
        <taxon>Tageteae</taxon>
        <taxon>Tagetes</taxon>
    </lineage>
</organism>
<protein>
    <recommendedName>
        <fullName evidence="5">Transmembrane protein</fullName>
    </recommendedName>
</protein>
<evidence type="ECO:0000256" key="1">
    <source>
        <dbReference type="SAM" id="MobiDB-lite"/>
    </source>
</evidence>
<dbReference type="EMBL" id="JAUHHV010000002">
    <property type="protein sequence ID" value="KAK1433600.1"/>
    <property type="molecule type" value="Genomic_DNA"/>
</dbReference>
<comment type="caution">
    <text evidence="3">The sequence shown here is derived from an EMBL/GenBank/DDBJ whole genome shotgun (WGS) entry which is preliminary data.</text>
</comment>
<keyword evidence="2" id="KW-0812">Transmembrane</keyword>
<feature type="transmembrane region" description="Helical" evidence="2">
    <location>
        <begin position="30"/>
        <end position="49"/>
    </location>
</feature>
<evidence type="ECO:0000313" key="3">
    <source>
        <dbReference type="EMBL" id="KAK1433600.1"/>
    </source>
</evidence>
<dbReference type="PANTHER" id="PTHR33640">
    <property type="entry name" value="TRANSMEMBRANE PROTEIN"/>
    <property type="match status" value="1"/>
</dbReference>
<gene>
    <name evidence="3" type="ORF">QVD17_10512</name>
</gene>
<dbReference type="PANTHER" id="PTHR33640:SF30">
    <property type="entry name" value="DUF4408 DOMAIN-CONTAINING PROTEIN"/>
    <property type="match status" value="1"/>
</dbReference>
<reference evidence="3" key="1">
    <citation type="journal article" date="2023" name="bioRxiv">
        <title>Improved chromosome-level genome assembly for marigold (Tagetes erecta).</title>
        <authorList>
            <person name="Jiang F."/>
            <person name="Yuan L."/>
            <person name="Wang S."/>
            <person name="Wang H."/>
            <person name="Xu D."/>
            <person name="Wang A."/>
            <person name="Fan W."/>
        </authorList>
    </citation>
    <scope>NUCLEOTIDE SEQUENCE</scope>
    <source>
        <strain evidence="3">WSJ</strain>
        <tissue evidence="3">Leaf</tissue>
    </source>
</reference>
<name>A0AAD8L9F4_TARER</name>
<evidence type="ECO:0000313" key="4">
    <source>
        <dbReference type="Proteomes" id="UP001229421"/>
    </source>
</evidence>
<sequence>MDSYGFFDNVELEKANALARYNRFNTISKLVRVIEVMFIVAFFISWSSTRLPMVFKVSSEYLYVCFSYLLKQHVVFLLGNAIVVVCYVLSRHTDDHIINETTGTEIIENSTFRSYSDGDKTSEVVSVIEPVTVDIKQETFIKQVPQANRADNVKVETESVIAAETVIKKATKEIEKFNRTQSVKLRREMTMKPCKDLRRSVTERRRNVVSDDGGCSTPSSPVESLSDEEFRLTVEAFILKQQRLLKEQIKHG</sequence>
<keyword evidence="2" id="KW-1133">Transmembrane helix</keyword>
<evidence type="ECO:0008006" key="5">
    <source>
        <dbReference type="Google" id="ProtNLM"/>
    </source>
</evidence>
<feature type="transmembrane region" description="Helical" evidence="2">
    <location>
        <begin position="61"/>
        <end position="89"/>
    </location>
</feature>
<accession>A0AAD8L9F4</accession>